<dbReference type="AlphaFoldDB" id="A0A131YHS9"/>
<evidence type="ECO:0000259" key="8">
    <source>
        <dbReference type="Pfam" id="PF00884"/>
    </source>
</evidence>
<dbReference type="PANTHER" id="PTHR10342:SF273">
    <property type="entry name" value="RE14504P"/>
    <property type="match status" value="1"/>
</dbReference>
<dbReference type="InterPro" id="IPR000917">
    <property type="entry name" value="Sulfatase_N"/>
</dbReference>
<proteinExistence type="inferred from homology"/>
<evidence type="ECO:0000256" key="1">
    <source>
        <dbReference type="ARBA" id="ARBA00001913"/>
    </source>
</evidence>
<dbReference type="PANTHER" id="PTHR10342">
    <property type="entry name" value="ARYLSULFATASE"/>
    <property type="match status" value="1"/>
</dbReference>
<protein>
    <submittedName>
        <fullName evidence="9">Arylsulfatase B</fullName>
    </submittedName>
</protein>
<sequence>MICLSSLVKMTCVTKLLCVLACVAWFSSPVECAARPNIIVIVADDLGWGDVSFHGSQQIPTPNIDALAADGIVLDHHYVSPLCTPSRASLLSGRYPIHTGLQHNVIYSAMPYAFPLQFKLMPEYLKTLGYESHAVGKWHLGHMTRNHTPTRRGFDSFYGYYSGHHGYTDHSAFEEYMDDPKDQWTGWGLDLWHNLEADRSKSGNYTTQLFTEKAIEILKNRDRSKPLFLYLAHLAVHVGNFYALFEAPDRYIELNRHIKNHKRRHFAAMLSALDDSIGQLVEALNATDAIQNTIIALTTDNGAATGGIDNSAGSNWPLRGTKANHWEGGVRGTALLWSPMIRQPRVSRQLMHISDWLPTLYSAAGGNVEDLGDIDGVDMWRSLVTGVGTPRTEVLHNIDPIWNMSALRVGRYKYLNGSYGDGRYDGWYEPLQESGFGFVLYGVDYTSGDKYGLHHLYDNGDVSARTAADNVKTWQHEPPTNRHPSSSAVRSDNLLDRTCAVARTILSIGRTLPKHSPRELMTECGEPRKSECKPLERPCLFDIERDPCEINNIADDYPHILRSMENRLEQYKKTMVPPLNKPPTRKSDPRYFDFTWAPYMDSG</sequence>
<dbReference type="EMBL" id="GEDV01009758">
    <property type="protein sequence ID" value="JAP78799.1"/>
    <property type="molecule type" value="Transcribed_RNA"/>
</dbReference>
<evidence type="ECO:0000256" key="6">
    <source>
        <dbReference type="ARBA" id="ARBA00023180"/>
    </source>
</evidence>
<comment type="similarity">
    <text evidence="2">Belongs to the sulfatase family.</text>
</comment>
<dbReference type="Gene3D" id="3.30.1120.10">
    <property type="match status" value="1"/>
</dbReference>
<dbReference type="GO" id="GO:0046872">
    <property type="term" value="F:metal ion binding"/>
    <property type="evidence" value="ECO:0007669"/>
    <property type="project" value="UniProtKB-KW"/>
</dbReference>
<dbReference type="InterPro" id="IPR024607">
    <property type="entry name" value="Sulfatase_CS"/>
</dbReference>
<dbReference type="Pfam" id="PF00884">
    <property type="entry name" value="Sulfatase"/>
    <property type="match status" value="1"/>
</dbReference>
<evidence type="ECO:0000256" key="5">
    <source>
        <dbReference type="ARBA" id="ARBA00022837"/>
    </source>
</evidence>
<evidence type="ECO:0000313" key="9">
    <source>
        <dbReference type="EMBL" id="JAP78799.1"/>
    </source>
</evidence>
<dbReference type="Gene3D" id="3.40.720.10">
    <property type="entry name" value="Alkaline Phosphatase, subunit A"/>
    <property type="match status" value="1"/>
</dbReference>
<keyword evidence="7" id="KW-0732">Signal</keyword>
<evidence type="ECO:0000256" key="2">
    <source>
        <dbReference type="ARBA" id="ARBA00008779"/>
    </source>
</evidence>
<evidence type="ECO:0000256" key="4">
    <source>
        <dbReference type="ARBA" id="ARBA00022801"/>
    </source>
</evidence>
<keyword evidence="4" id="KW-0378">Hydrolase</keyword>
<evidence type="ECO:0000256" key="3">
    <source>
        <dbReference type="ARBA" id="ARBA00022723"/>
    </source>
</evidence>
<reference evidence="9" key="1">
    <citation type="journal article" date="2016" name="Ticks Tick Borne Dis.">
        <title>De novo assembly and annotation of the salivary gland transcriptome of Rhipicephalus appendiculatus male and female ticks during blood feeding.</title>
        <authorList>
            <person name="de Castro M.H."/>
            <person name="de Klerk D."/>
            <person name="Pienaar R."/>
            <person name="Latif A.A."/>
            <person name="Rees D.J."/>
            <person name="Mans B.J."/>
        </authorList>
    </citation>
    <scope>NUCLEOTIDE SEQUENCE</scope>
    <source>
        <tissue evidence="9">Salivary glands</tissue>
    </source>
</reference>
<dbReference type="InterPro" id="IPR017850">
    <property type="entry name" value="Alkaline_phosphatase_core_sf"/>
</dbReference>
<feature type="chain" id="PRO_5007285197" evidence="7">
    <location>
        <begin position="33"/>
        <end position="603"/>
    </location>
</feature>
<name>A0A131YHS9_RHIAP</name>
<dbReference type="SUPFAM" id="SSF53649">
    <property type="entry name" value="Alkaline phosphatase-like"/>
    <property type="match status" value="1"/>
</dbReference>
<dbReference type="PROSITE" id="PS00149">
    <property type="entry name" value="SULFATASE_2"/>
    <property type="match status" value="1"/>
</dbReference>
<feature type="signal peptide" evidence="7">
    <location>
        <begin position="1"/>
        <end position="32"/>
    </location>
</feature>
<dbReference type="CDD" id="cd16029">
    <property type="entry name" value="4-S"/>
    <property type="match status" value="1"/>
</dbReference>
<organism evidence="9">
    <name type="scientific">Rhipicephalus appendiculatus</name>
    <name type="common">Brown ear tick</name>
    <dbReference type="NCBI Taxonomy" id="34631"/>
    <lineage>
        <taxon>Eukaryota</taxon>
        <taxon>Metazoa</taxon>
        <taxon>Ecdysozoa</taxon>
        <taxon>Arthropoda</taxon>
        <taxon>Chelicerata</taxon>
        <taxon>Arachnida</taxon>
        <taxon>Acari</taxon>
        <taxon>Parasitiformes</taxon>
        <taxon>Ixodida</taxon>
        <taxon>Ixodoidea</taxon>
        <taxon>Ixodidae</taxon>
        <taxon>Rhipicephalinae</taxon>
        <taxon>Rhipicephalus</taxon>
        <taxon>Rhipicephalus</taxon>
    </lineage>
</organism>
<feature type="domain" description="Sulfatase N-terminal" evidence="8">
    <location>
        <begin position="36"/>
        <end position="365"/>
    </location>
</feature>
<evidence type="ECO:0000256" key="7">
    <source>
        <dbReference type="SAM" id="SignalP"/>
    </source>
</evidence>
<keyword evidence="3" id="KW-0479">Metal-binding</keyword>
<accession>A0A131YHS9</accession>
<dbReference type="InterPro" id="IPR047115">
    <property type="entry name" value="ARSB"/>
</dbReference>
<keyword evidence="5" id="KW-0106">Calcium</keyword>
<keyword evidence="6" id="KW-0325">Glycoprotein</keyword>
<dbReference type="GO" id="GO:0008484">
    <property type="term" value="F:sulfuric ester hydrolase activity"/>
    <property type="evidence" value="ECO:0007669"/>
    <property type="project" value="InterPro"/>
</dbReference>
<comment type="cofactor">
    <cofactor evidence="1">
        <name>Ca(2+)</name>
        <dbReference type="ChEBI" id="CHEBI:29108"/>
    </cofactor>
</comment>